<feature type="region of interest" description="Disordered" evidence="1">
    <location>
        <begin position="137"/>
        <end position="191"/>
    </location>
</feature>
<reference evidence="2" key="1">
    <citation type="submission" date="2023-03" db="EMBL/GenBank/DDBJ databases">
        <title>Massive genome expansion in bonnet fungi (Mycena s.s.) driven by repeated elements and novel gene families across ecological guilds.</title>
        <authorList>
            <consortium name="Lawrence Berkeley National Laboratory"/>
            <person name="Harder C.B."/>
            <person name="Miyauchi S."/>
            <person name="Viragh M."/>
            <person name="Kuo A."/>
            <person name="Thoen E."/>
            <person name="Andreopoulos B."/>
            <person name="Lu D."/>
            <person name="Skrede I."/>
            <person name="Drula E."/>
            <person name="Henrissat B."/>
            <person name="Morin E."/>
            <person name="Kohler A."/>
            <person name="Barry K."/>
            <person name="LaButti K."/>
            <person name="Morin E."/>
            <person name="Salamov A."/>
            <person name="Lipzen A."/>
            <person name="Mereny Z."/>
            <person name="Hegedus B."/>
            <person name="Baldrian P."/>
            <person name="Stursova M."/>
            <person name="Weitz H."/>
            <person name="Taylor A."/>
            <person name="Grigoriev I.V."/>
            <person name="Nagy L.G."/>
            <person name="Martin F."/>
            <person name="Kauserud H."/>
        </authorList>
    </citation>
    <scope>NUCLEOTIDE SEQUENCE</scope>
    <source>
        <strain evidence="2">CBHHK002</strain>
    </source>
</reference>
<keyword evidence="3" id="KW-1185">Reference proteome</keyword>
<gene>
    <name evidence="2" type="ORF">DFH08DRAFT_949811</name>
</gene>
<organism evidence="2 3">
    <name type="scientific">Mycena albidolilacea</name>
    <dbReference type="NCBI Taxonomy" id="1033008"/>
    <lineage>
        <taxon>Eukaryota</taxon>
        <taxon>Fungi</taxon>
        <taxon>Dikarya</taxon>
        <taxon>Basidiomycota</taxon>
        <taxon>Agaricomycotina</taxon>
        <taxon>Agaricomycetes</taxon>
        <taxon>Agaricomycetidae</taxon>
        <taxon>Agaricales</taxon>
        <taxon>Marasmiineae</taxon>
        <taxon>Mycenaceae</taxon>
        <taxon>Mycena</taxon>
    </lineage>
</organism>
<protein>
    <submittedName>
        <fullName evidence="2">Uncharacterized protein</fullName>
    </submittedName>
</protein>
<evidence type="ECO:0000256" key="1">
    <source>
        <dbReference type="SAM" id="MobiDB-lite"/>
    </source>
</evidence>
<feature type="region of interest" description="Disordered" evidence="1">
    <location>
        <begin position="300"/>
        <end position="353"/>
    </location>
</feature>
<sequence>MSETSLQARLGLGADASPNKPKKAWKKYSGDHPAAAPWPPPESSSSPYQAEQGYNHGTPSLFERLGPKVTRPVQPRSLLERMELQENESTDTAHPSSETDFIPLDSVYSPNVSCGGDGEIAVDSSPSFSEGRVLTGIRPAKSATQTTASGNGFLPSNDRPDAYGARAADSERADTPPAPNKTTEQKAPGTIATDRAAHVLTSVADSGPSTHASSSRPALPLKARLGRALRSAVLENSKLRGPIDADKVERKIATIVTENVCEAFGAQMRKVKKEMDALHAGNQTEEAMARAKDQLLNGFGNKGAVGDEPRNTWSNRRDSHSRLASTSILPTPPPSEPLPAENVDKEKAPPTAPRAMFNTYHRSASLKGKERAVGPMEESDSAARMRRDSYTRPSLRASPMQIVHSSEGPLSGRSPLRTEMSCLDIAPPLFPDRPTAESLSDHLHLSIIAVAAAEVPIAPSSGIFPCTKLQQPPPISFSFATTAFRLLLQRFRTKIISQIPLTFHRIPRHVF</sequence>
<feature type="compositionally biased region" description="Polar residues" evidence="1">
    <location>
        <begin position="90"/>
        <end position="99"/>
    </location>
</feature>
<evidence type="ECO:0000313" key="3">
    <source>
        <dbReference type="Proteomes" id="UP001218218"/>
    </source>
</evidence>
<feature type="compositionally biased region" description="Basic and acidic residues" evidence="1">
    <location>
        <begin position="305"/>
        <end position="321"/>
    </location>
</feature>
<dbReference type="AlphaFoldDB" id="A0AAD7ANW7"/>
<proteinExistence type="predicted"/>
<evidence type="ECO:0000313" key="2">
    <source>
        <dbReference type="EMBL" id="KAJ7364200.1"/>
    </source>
</evidence>
<feature type="region of interest" description="Disordered" evidence="1">
    <location>
        <begin position="365"/>
        <end position="395"/>
    </location>
</feature>
<dbReference type="Proteomes" id="UP001218218">
    <property type="component" value="Unassembled WGS sequence"/>
</dbReference>
<comment type="caution">
    <text evidence="2">The sequence shown here is derived from an EMBL/GenBank/DDBJ whole genome shotgun (WGS) entry which is preliminary data.</text>
</comment>
<dbReference type="EMBL" id="JARIHO010000003">
    <property type="protein sequence ID" value="KAJ7364200.1"/>
    <property type="molecule type" value="Genomic_DNA"/>
</dbReference>
<name>A0AAD7ANW7_9AGAR</name>
<feature type="compositionally biased region" description="Basic and acidic residues" evidence="1">
    <location>
        <begin position="381"/>
        <end position="390"/>
    </location>
</feature>
<accession>A0AAD7ANW7</accession>
<feature type="region of interest" description="Disordered" evidence="1">
    <location>
        <begin position="1"/>
        <end position="106"/>
    </location>
</feature>